<dbReference type="InterPro" id="IPR000215">
    <property type="entry name" value="Serpin_fam"/>
</dbReference>
<feature type="region of interest" description="Disordered" evidence="5">
    <location>
        <begin position="885"/>
        <end position="912"/>
    </location>
</feature>
<reference evidence="8" key="2">
    <citation type="submission" date="2020-05" db="UniProtKB">
        <authorList>
            <consortium name="EnsemblMetazoa"/>
        </authorList>
    </citation>
    <scope>IDENTIFICATION</scope>
    <source>
        <strain evidence="8">FAR1</strain>
    </source>
</reference>
<keyword evidence="9" id="KW-1185">Reference proteome</keyword>
<protein>
    <recommendedName>
        <fullName evidence="7">Serpin domain-containing protein</fullName>
    </recommendedName>
</protein>
<evidence type="ECO:0000256" key="6">
    <source>
        <dbReference type="SAM" id="SignalP"/>
    </source>
</evidence>
<organism evidence="8 9">
    <name type="scientific">Anopheles farauti</name>
    <dbReference type="NCBI Taxonomy" id="69004"/>
    <lineage>
        <taxon>Eukaryota</taxon>
        <taxon>Metazoa</taxon>
        <taxon>Ecdysozoa</taxon>
        <taxon>Arthropoda</taxon>
        <taxon>Hexapoda</taxon>
        <taxon>Insecta</taxon>
        <taxon>Pterygota</taxon>
        <taxon>Neoptera</taxon>
        <taxon>Endopterygota</taxon>
        <taxon>Diptera</taxon>
        <taxon>Nematocera</taxon>
        <taxon>Culicoidea</taxon>
        <taxon>Culicidae</taxon>
        <taxon>Anophelinae</taxon>
        <taxon>Anopheles</taxon>
    </lineage>
</organism>
<sequence>MMGNLRFFVFTLLMPLLFGAAVLGGRHGNVPCKNCKHKTAPNSQRLIASPINLLNPDRYEFFTLDDKGKVVKRIMTFKEIQSIVAGSDITELKLFANKNNNDRIVSSVVSNVRNVLNNELSLMNGHEHVEPAELPISDVIGATAVHEPFATASMHDVLHKFSEGLAGVTSERITSSLATDPVTMPTTPTIPVVSPSTERPVTRVSPKTTQKPAVSTTQQKRTTATTTIRSTVSSTEPAPVRSTYKPTETTPTQRTTTVRPTEKPTTERTIVRSTPRSTTTKITEQPMTTVRTTPRSTTTTSTTERAPATVPTVPSWKHSTDQRSTTTEMAVVSLMEQSTIAVRSTETPPMVKSSQQPSTTKEPPTEPPMFKQAGPSTTAARSTEAPTVRVPEVTSTIASTTTSSTTTEIPVSKTTARPLQSAASTVKPSTQTVEHSTQRSEEVSEATQDVQHATKQSVVQASNDDSNETTTSSEETSSNESTEASTTKLIEIVTQTTGSPTATVKLTATEQSSPSTVSTVTNSLSPRPQISTLPDSAPVDPEPSKDFVANDVENDESPEGLTISGELSTMYADPLIQAVTSHQKTEDAFITTEDTLFDSQPTPTALSVEADSATLDDSTSGSEEQAVDEMQLTTNVYSEEFTTAADSGADRFQTDADQSTVQDTSTIPSDAQHAIHKIIESLQSLGDNSGRVESEEDEEVGSQETPYTVNIPGMNYDADAQSSINAIIQSLGQGTLGGGDSSVFTVTTDTAAVSSEEEEPNRTAEAAPQGSTIAHPTTQTSTTVKRTTSAPTTPEMSSADPTVRLPQVETTSAEAEPSNNFNYNANIIDTIEKFLSTFSGLPKDAANMQSANLTEFNILSEYPAEINMTDYVDRTATVASVIKFPPSSSPEELDRPDVTDASEVADASEDTTAATVSVSDVDTEPILSETVASFMKLGEMLTMDAAISSTAVPIAAGQLELKTVVDEEETELLRLLSICSNLGTNVYDHLTTADRSMRGRNLVYSPFATVTTLSMLFLGTRGTTAESINGVIGLDEMTSFNPHLFFKSVAQDLKPQYRRTHDRTEAGSGLDWESSFRRTLLSDESRGGLQRFFKARIQEIYSTVAETVDFHQKDMLLKHMSGDFPREYVDTLKQLRSPLVSISRNRYRHECNDATGYETMDFKPTGARSGSIGVPSVAFRSGFSTGFSTKLNATILALPGSTSNVSLFFLKPSDASAITELEAQLHNQSISNVLKQFPGETVRTAYAEVRLPYFTQTTMYNMTQSIKQLGLQNLFDPTVANFNGLQDSSTSNLFLSEIIQTDSFALCGSDDVVGRILPFRSYSTNLVKPGEYQLARQSRSAAMINPSRRNHRKLLYRNRSASTGPSQRSDSVLEFDTPFLYLVRHNPTGMILYMGRFVGNLNE</sequence>
<evidence type="ECO:0000256" key="5">
    <source>
        <dbReference type="SAM" id="MobiDB-lite"/>
    </source>
</evidence>
<feature type="chain" id="PRO_5045038801" description="Serpin domain-containing protein" evidence="6">
    <location>
        <begin position="25"/>
        <end position="1403"/>
    </location>
</feature>
<dbReference type="GO" id="GO:0005615">
    <property type="term" value="C:extracellular space"/>
    <property type="evidence" value="ECO:0007669"/>
    <property type="project" value="InterPro"/>
</dbReference>
<feature type="compositionally biased region" description="Polar residues" evidence="5">
    <location>
        <begin position="271"/>
        <end position="287"/>
    </location>
</feature>
<reference evidence="9" key="1">
    <citation type="submission" date="2014-01" db="EMBL/GenBank/DDBJ databases">
        <title>The Genome Sequence of Anopheles farauti FAR1 (V2).</title>
        <authorList>
            <consortium name="The Broad Institute Genomics Platform"/>
            <person name="Neafsey D.E."/>
            <person name="Besansky N."/>
            <person name="Howell P."/>
            <person name="Walton C."/>
            <person name="Young S.K."/>
            <person name="Zeng Q."/>
            <person name="Gargeya S."/>
            <person name="Fitzgerald M."/>
            <person name="Haas B."/>
            <person name="Abouelleil A."/>
            <person name="Allen A.W."/>
            <person name="Alvarado L."/>
            <person name="Arachchi H.M."/>
            <person name="Berlin A.M."/>
            <person name="Chapman S.B."/>
            <person name="Gainer-Dewar J."/>
            <person name="Goldberg J."/>
            <person name="Griggs A."/>
            <person name="Gujja S."/>
            <person name="Hansen M."/>
            <person name="Howarth C."/>
            <person name="Imamovic A."/>
            <person name="Ireland A."/>
            <person name="Larimer J."/>
            <person name="McCowan C."/>
            <person name="Murphy C."/>
            <person name="Pearson M."/>
            <person name="Poon T.W."/>
            <person name="Priest M."/>
            <person name="Roberts A."/>
            <person name="Saif S."/>
            <person name="Shea T."/>
            <person name="Sisk P."/>
            <person name="Sykes S."/>
            <person name="Wortman J."/>
            <person name="Nusbaum C."/>
            <person name="Birren B."/>
        </authorList>
    </citation>
    <scope>NUCLEOTIDE SEQUENCE [LARGE SCALE GENOMIC DNA]</scope>
    <source>
        <strain evidence="9">FAR1</strain>
    </source>
</reference>
<dbReference type="InterPro" id="IPR036186">
    <property type="entry name" value="Serpin_sf"/>
</dbReference>
<dbReference type="InterPro" id="IPR042185">
    <property type="entry name" value="Serpin_sf_2"/>
</dbReference>
<keyword evidence="2" id="KW-0646">Protease inhibitor</keyword>
<feature type="region of interest" description="Disordered" evidence="5">
    <location>
        <begin position="179"/>
        <end position="323"/>
    </location>
</feature>
<feature type="region of interest" description="Disordered" evidence="5">
    <location>
        <begin position="686"/>
        <end position="708"/>
    </location>
</feature>
<evidence type="ECO:0000256" key="3">
    <source>
        <dbReference type="ARBA" id="ARBA00022900"/>
    </source>
</evidence>
<feature type="compositionally biased region" description="Low complexity" evidence="5">
    <location>
        <begin position="288"/>
        <end position="310"/>
    </location>
</feature>
<dbReference type="Gene3D" id="2.30.39.10">
    <property type="entry name" value="Alpha-1-antitrypsin, domain 1"/>
    <property type="match status" value="1"/>
</dbReference>
<dbReference type="VEuPathDB" id="VectorBase:AFAF004437"/>
<feature type="compositionally biased region" description="Low complexity" evidence="5">
    <location>
        <begin position="461"/>
        <end position="487"/>
    </location>
</feature>
<feature type="compositionally biased region" description="Polar residues" evidence="5">
    <location>
        <begin position="445"/>
        <end position="460"/>
    </location>
</feature>
<dbReference type="EnsemblMetazoa" id="AFAF004437-RA">
    <property type="protein sequence ID" value="AFAF004437-PA"/>
    <property type="gene ID" value="AFAF004437"/>
</dbReference>
<keyword evidence="6" id="KW-0732">Signal</keyword>
<dbReference type="GO" id="GO:0004867">
    <property type="term" value="F:serine-type endopeptidase inhibitor activity"/>
    <property type="evidence" value="ECO:0007669"/>
    <property type="project" value="UniProtKB-KW"/>
</dbReference>
<dbReference type="InterPro" id="IPR023796">
    <property type="entry name" value="Serpin_dom"/>
</dbReference>
<feature type="region of interest" description="Disordered" evidence="5">
    <location>
        <begin position="505"/>
        <end position="541"/>
    </location>
</feature>
<feature type="compositionally biased region" description="Low complexity" evidence="5">
    <location>
        <begin position="353"/>
        <end position="362"/>
    </location>
</feature>
<evidence type="ECO:0000313" key="9">
    <source>
        <dbReference type="Proteomes" id="UP000075886"/>
    </source>
</evidence>
<feature type="signal peptide" evidence="6">
    <location>
        <begin position="1"/>
        <end position="24"/>
    </location>
</feature>
<feature type="compositionally biased region" description="Low complexity" evidence="5">
    <location>
        <begin position="776"/>
        <end position="794"/>
    </location>
</feature>
<feature type="compositionally biased region" description="Low complexity" evidence="5">
    <location>
        <begin position="181"/>
        <end position="197"/>
    </location>
</feature>
<evidence type="ECO:0000256" key="2">
    <source>
        <dbReference type="ARBA" id="ARBA00022690"/>
    </source>
</evidence>
<keyword evidence="3" id="KW-0722">Serine protease inhibitor</keyword>
<feature type="compositionally biased region" description="Low complexity" evidence="5">
    <location>
        <begin position="512"/>
        <end position="526"/>
    </location>
</feature>
<dbReference type="EMBL" id="AXCN02000946">
    <property type="status" value="NOT_ANNOTATED_CDS"/>
    <property type="molecule type" value="Genomic_DNA"/>
</dbReference>
<dbReference type="Pfam" id="PF00079">
    <property type="entry name" value="Serpin"/>
    <property type="match status" value="2"/>
</dbReference>
<feature type="compositionally biased region" description="Low complexity" evidence="5">
    <location>
        <begin position="214"/>
        <end position="259"/>
    </location>
</feature>
<dbReference type="SMART" id="SM00093">
    <property type="entry name" value="SERPIN"/>
    <property type="match status" value="1"/>
</dbReference>
<dbReference type="InterPro" id="IPR042178">
    <property type="entry name" value="Serpin_sf_1"/>
</dbReference>
<dbReference type="Proteomes" id="UP000075886">
    <property type="component" value="Unassembled WGS sequence"/>
</dbReference>
<name>A0A182Q781_9DIPT</name>
<dbReference type="PANTHER" id="PTHR11461:SF211">
    <property type="entry name" value="GH10112P-RELATED"/>
    <property type="match status" value="1"/>
</dbReference>
<evidence type="ECO:0000256" key="1">
    <source>
        <dbReference type="ARBA" id="ARBA00009500"/>
    </source>
</evidence>
<feature type="region of interest" description="Disordered" evidence="5">
    <location>
        <begin position="751"/>
        <end position="817"/>
    </location>
</feature>
<dbReference type="SUPFAM" id="SSF56574">
    <property type="entry name" value="Serpins"/>
    <property type="match status" value="1"/>
</dbReference>
<feature type="compositionally biased region" description="Low complexity" evidence="5">
    <location>
        <begin position="394"/>
        <end position="407"/>
    </location>
</feature>
<feature type="region of interest" description="Disordered" evidence="5">
    <location>
        <begin position="340"/>
        <end position="487"/>
    </location>
</feature>
<evidence type="ECO:0000313" key="8">
    <source>
        <dbReference type="EnsemblMetazoa" id="AFAF004437-PA"/>
    </source>
</evidence>
<feature type="compositionally biased region" description="Polar residues" evidence="5">
    <location>
        <begin position="808"/>
        <end position="817"/>
    </location>
</feature>
<comment type="similarity">
    <text evidence="1 4">Belongs to the serpin family.</text>
</comment>
<proteinExistence type="inferred from homology"/>
<evidence type="ECO:0000259" key="7">
    <source>
        <dbReference type="SMART" id="SM00093"/>
    </source>
</evidence>
<feature type="compositionally biased region" description="Polar residues" evidence="5">
    <location>
        <begin position="374"/>
        <end position="385"/>
    </location>
</feature>
<evidence type="ECO:0000256" key="4">
    <source>
        <dbReference type="RuleBase" id="RU000411"/>
    </source>
</evidence>
<feature type="domain" description="Serpin" evidence="7">
    <location>
        <begin position="984"/>
        <end position="1400"/>
    </location>
</feature>
<feature type="compositionally biased region" description="Basic and acidic residues" evidence="5">
    <location>
        <begin position="260"/>
        <end position="270"/>
    </location>
</feature>
<dbReference type="PANTHER" id="PTHR11461">
    <property type="entry name" value="SERINE PROTEASE INHIBITOR, SERPIN"/>
    <property type="match status" value="1"/>
</dbReference>
<dbReference type="STRING" id="69004.A0A182Q781"/>
<dbReference type="Gene3D" id="3.30.497.10">
    <property type="entry name" value="Antithrombin, subunit I, domain 2"/>
    <property type="match status" value="2"/>
</dbReference>
<accession>A0A182Q781</accession>
<feature type="compositionally biased region" description="Polar residues" evidence="5">
    <location>
        <begin position="408"/>
        <end position="435"/>
    </location>
</feature>